<comment type="subcellular location">
    <subcellularLocation>
        <location evidence="1">Secreted</location>
    </subcellularLocation>
</comment>
<comment type="catalytic activity">
    <reaction evidence="6">
        <text>a phosphate monoester + H2O = an alcohol + phosphate</text>
        <dbReference type="Rhea" id="RHEA:15017"/>
        <dbReference type="ChEBI" id="CHEBI:15377"/>
        <dbReference type="ChEBI" id="CHEBI:30879"/>
        <dbReference type="ChEBI" id="CHEBI:43474"/>
        <dbReference type="ChEBI" id="CHEBI:67140"/>
        <dbReference type="EC" id="3.1.3.2"/>
    </reaction>
</comment>
<keyword evidence="3" id="KW-0964">Secreted</keyword>
<dbReference type="OrthoDB" id="45007at2759"/>
<organism evidence="11 12">
    <name type="scientific">Acanthamoeba castellanii (strain ATCC 30010 / Neff)</name>
    <dbReference type="NCBI Taxonomy" id="1257118"/>
    <lineage>
        <taxon>Eukaryota</taxon>
        <taxon>Amoebozoa</taxon>
        <taxon>Discosea</taxon>
        <taxon>Longamoebia</taxon>
        <taxon>Centramoebida</taxon>
        <taxon>Acanthamoebidae</taxon>
        <taxon>Acanthamoeba</taxon>
    </lineage>
</organism>
<evidence type="ECO:0000256" key="5">
    <source>
        <dbReference type="ARBA" id="ARBA00023180"/>
    </source>
</evidence>
<evidence type="ECO:0000256" key="6">
    <source>
        <dbReference type="RuleBase" id="RU361203"/>
    </source>
</evidence>
<protein>
    <recommendedName>
        <fullName evidence="6">Purple acid phosphatase</fullName>
        <ecNumber evidence="6">3.1.3.2</ecNumber>
    </recommendedName>
</protein>
<dbReference type="Pfam" id="PF17808">
    <property type="entry name" value="fn3_PAP"/>
    <property type="match status" value="1"/>
</dbReference>
<dbReference type="GO" id="GO:0046872">
    <property type="term" value="F:metal ion binding"/>
    <property type="evidence" value="ECO:0007669"/>
    <property type="project" value="InterPro"/>
</dbReference>
<evidence type="ECO:0000256" key="4">
    <source>
        <dbReference type="ARBA" id="ARBA00022729"/>
    </source>
</evidence>
<dbReference type="GO" id="GO:0003993">
    <property type="term" value="F:acid phosphatase activity"/>
    <property type="evidence" value="ECO:0007669"/>
    <property type="project" value="UniProtKB-EC"/>
</dbReference>
<dbReference type="AlphaFoldDB" id="L8H162"/>
<name>L8H162_ACACF</name>
<dbReference type="InterPro" id="IPR029052">
    <property type="entry name" value="Metallo-depent_PP-like"/>
</dbReference>
<evidence type="ECO:0000259" key="8">
    <source>
        <dbReference type="Pfam" id="PF14008"/>
    </source>
</evidence>
<reference evidence="11 12" key="1">
    <citation type="journal article" date="2013" name="Genome Biol.">
        <title>Genome of Acanthamoeba castellanii highlights extensive lateral gene transfer and early evolution of tyrosine kinase signaling.</title>
        <authorList>
            <person name="Clarke M."/>
            <person name="Lohan A.J."/>
            <person name="Liu B."/>
            <person name="Lagkouvardos I."/>
            <person name="Roy S."/>
            <person name="Zafar N."/>
            <person name="Bertelli C."/>
            <person name="Schilde C."/>
            <person name="Kianianmomeni A."/>
            <person name="Burglin T.R."/>
            <person name="Frech C."/>
            <person name="Turcotte B."/>
            <person name="Kopec K.O."/>
            <person name="Synnott J.M."/>
            <person name="Choo C."/>
            <person name="Paponov I."/>
            <person name="Finkler A."/>
            <person name="Soon Heng Tan C."/>
            <person name="Hutchins A.P."/>
            <person name="Weinmeier T."/>
            <person name="Rattei T."/>
            <person name="Chu J.S."/>
            <person name="Gimenez G."/>
            <person name="Irimia M."/>
            <person name="Rigden D.J."/>
            <person name="Fitzpatrick D.A."/>
            <person name="Lorenzo-Morales J."/>
            <person name="Bateman A."/>
            <person name="Chiu C.H."/>
            <person name="Tang P."/>
            <person name="Hegemann P."/>
            <person name="Fromm H."/>
            <person name="Raoult D."/>
            <person name="Greub G."/>
            <person name="Miranda-Saavedra D."/>
            <person name="Chen N."/>
            <person name="Nash P."/>
            <person name="Ginger M.L."/>
            <person name="Horn M."/>
            <person name="Schaap P."/>
            <person name="Caler L."/>
            <person name="Loftus B."/>
        </authorList>
    </citation>
    <scope>NUCLEOTIDE SEQUENCE [LARGE SCALE GENOMIC DNA]</scope>
    <source>
        <strain evidence="11 12">Neff</strain>
    </source>
</reference>
<keyword evidence="5" id="KW-0325">Glycoprotein</keyword>
<keyword evidence="6" id="KW-0378">Hydrolase</keyword>
<gene>
    <name evidence="11" type="ORF">ACA1_234000</name>
</gene>
<feature type="domain" description="Purple acid phosphatase N-terminal" evidence="9">
    <location>
        <begin position="156"/>
        <end position="257"/>
    </location>
</feature>
<sequence>MARSISGVFLVVGLAVTLLLLAHQASAHGSHAAAPKSKLQIKAHKVEAISIGATPATLQRSGEWVVVSWRGVDSPSAGDWIGVYSPANASVTTSVPIKYKFADESTNYLSTGAGSVRFRLTNMRADYAFHFFRHGITRPTLVATSNAVTFVNYNEPMQGRLMLTGRQNEMRVMWTTRDAVRPQVKFGTSPGNYDQSVGAATSTYRKEHMCGAPANAEGWRDPGLLHSAVLSNLRPDTRYYYVYGDPTFGFSAEASFVSEPHPGQSDRVIHLFAFGDMGKTTQDNSTEHWDSELASINTTTLIAKDLDARPMDLLLHIGDIAYAVGYGAQWDEFHDQVSAISTRLPYMTCIGNHERDFPNSGSRYNGSDSGGECGVAYEARYPMPTPARDQPWYSFDYGFIHFTFMSTEHDFSIGSVQWKWLEEDLKKVDRVKTPWVVFSGHRPMYIDSQGDIGDAADQPVARELRANVEDLLFKYQVDLALWGHHHSYQRSCPVYKGTCIPSGRAPTHVVIGMAGFSLTTNLELEKPTWARVVNDQEHGYTRLAVTRSRLEMEFISDVDTRVKDHFALYK</sequence>
<dbReference type="OMA" id="VWDHFFN"/>
<comment type="similarity">
    <text evidence="6">Belongs to the metallophosphoesterase superfamily. Purple acid phosphatase family.</text>
</comment>
<evidence type="ECO:0000259" key="10">
    <source>
        <dbReference type="Pfam" id="PF17808"/>
    </source>
</evidence>
<dbReference type="Proteomes" id="UP000011083">
    <property type="component" value="Unassembled WGS sequence"/>
</dbReference>
<keyword evidence="4 6" id="KW-0732">Signal</keyword>
<keyword evidence="12" id="KW-1185">Reference proteome</keyword>
<feature type="signal peptide" evidence="6">
    <location>
        <begin position="1"/>
        <end position="27"/>
    </location>
</feature>
<evidence type="ECO:0000256" key="1">
    <source>
        <dbReference type="ARBA" id="ARBA00004613"/>
    </source>
</evidence>
<dbReference type="Pfam" id="PF00149">
    <property type="entry name" value="Metallophos"/>
    <property type="match status" value="1"/>
</dbReference>
<evidence type="ECO:0000259" key="9">
    <source>
        <dbReference type="Pfam" id="PF16656"/>
    </source>
</evidence>
<dbReference type="Gene3D" id="3.60.21.10">
    <property type="match status" value="1"/>
</dbReference>
<dbReference type="PANTHER" id="PTHR45778">
    <property type="entry name" value="PURPLE ACID PHOSPHATASE-RELATED"/>
    <property type="match status" value="1"/>
</dbReference>
<dbReference type="InterPro" id="IPR041792">
    <property type="entry name" value="MPP_PAP"/>
</dbReference>
<dbReference type="InterPro" id="IPR008963">
    <property type="entry name" value="Purple_acid_Pase-like_N"/>
</dbReference>
<dbReference type="GeneID" id="14919731"/>
<dbReference type="InterPro" id="IPR040974">
    <property type="entry name" value="Fn3_PAP"/>
</dbReference>
<dbReference type="EC" id="3.1.3.2" evidence="6"/>
<dbReference type="InterPro" id="IPR015914">
    <property type="entry name" value="PAPs_N"/>
</dbReference>
<dbReference type="InterPro" id="IPR025733">
    <property type="entry name" value="PAPs_C"/>
</dbReference>
<feature type="chain" id="PRO_5005139217" description="Purple acid phosphatase" evidence="6">
    <location>
        <begin position="28"/>
        <end position="570"/>
    </location>
</feature>
<comment type="subunit">
    <text evidence="2">Homodimer.</text>
</comment>
<feature type="domain" description="Calcineurin-like phosphoesterase" evidence="7">
    <location>
        <begin position="302"/>
        <end position="488"/>
    </location>
</feature>
<dbReference type="InterPro" id="IPR004843">
    <property type="entry name" value="Calcineurin-like_PHP"/>
</dbReference>
<dbReference type="KEGG" id="acan:ACA1_234000"/>
<dbReference type="SUPFAM" id="SSF56300">
    <property type="entry name" value="Metallo-dependent phosphatases"/>
    <property type="match status" value="1"/>
</dbReference>
<dbReference type="EMBL" id="KB007939">
    <property type="protein sequence ID" value="ELR18962.1"/>
    <property type="molecule type" value="Genomic_DNA"/>
</dbReference>
<evidence type="ECO:0000313" key="12">
    <source>
        <dbReference type="Proteomes" id="UP000011083"/>
    </source>
</evidence>
<dbReference type="SUPFAM" id="SSF49363">
    <property type="entry name" value="Purple acid phosphatase, N-terminal domain"/>
    <property type="match status" value="1"/>
</dbReference>
<dbReference type="GO" id="GO:0005576">
    <property type="term" value="C:extracellular region"/>
    <property type="evidence" value="ECO:0007669"/>
    <property type="project" value="UniProtKB-SubCell"/>
</dbReference>
<accession>L8H162</accession>
<evidence type="ECO:0000313" key="11">
    <source>
        <dbReference type="EMBL" id="ELR18962.1"/>
    </source>
</evidence>
<dbReference type="RefSeq" id="XP_004341026.1">
    <property type="nucleotide sequence ID" value="XM_004340978.1"/>
</dbReference>
<dbReference type="VEuPathDB" id="AmoebaDB:ACA1_234000"/>
<evidence type="ECO:0000256" key="2">
    <source>
        <dbReference type="ARBA" id="ARBA00011738"/>
    </source>
</evidence>
<dbReference type="STRING" id="1257118.L8H162"/>
<dbReference type="PANTHER" id="PTHR45778:SF3">
    <property type="entry name" value="PURPLE ACID PHOSPHATASE"/>
    <property type="match status" value="1"/>
</dbReference>
<dbReference type="Pfam" id="PF16656">
    <property type="entry name" value="Pur_ac_phosph_N"/>
    <property type="match status" value="1"/>
</dbReference>
<feature type="domain" description="Purple acid phosphatase C-terminal" evidence="8">
    <location>
        <begin position="505"/>
        <end position="564"/>
    </location>
</feature>
<evidence type="ECO:0000259" key="7">
    <source>
        <dbReference type="Pfam" id="PF00149"/>
    </source>
</evidence>
<dbReference type="CDD" id="cd00839">
    <property type="entry name" value="MPP_PAPs"/>
    <property type="match status" value="1"/>
</dbReference>
<dbReference type="Pfam" id="PF14008">
    <property type="entry name" value="Metallophos_C"/>
    <property type="match status" value="1"/>
</dbReference>
<dbReference type="Gene3D" id="2.60.40.380">
    <property type="entry name" value="Purple acid phosphatase-like, N-terminal"/>
    <property type="match status" value="1"/>
</dbReference>
<feature type="domain" description="Purple acid phosphatase Fn3-like" evidence="10">
    <location>
        <begin position="53"/>
        <end position="152"/>
    </location>
</feature>
<evidence type="ECO:0000256" key="3">
    <source>
        <dbReference type="ARBA" id="ARBA00022525"/>
    </source>
</evidence>
<proteinExistence type="inferred from homology"/>